<protein>
    <recommendedName>
        <fullName evidence="4">Phosphate-binding protein</fullName>
    </recommendedName>
</protein>
<reference evidence="8 9" key="1">
    <citation type="submission" date="2024-06" db="EMBL/GenBank/DDBJ databases">
        <title>The Natural Products Discovery Center: Release of the First 8490 Sequenced Strains for Exploring Actinobacteria Biosynthetic Diversity.</title>
        <authorList>
            <person name="Kalkreuter E."/>
            <person name="Kautsar S.A."/>
            <person name="Yang D."/>
            <person name="Bader C.D."/>
            <person name="Teijaro C.N."/>
            <person name="Fluegel L."/>
            <person name="Davis C.M."/>
            <person name="Simpson J.R."/>
            <person name="Lauterbach L."/>
            <person name="Steele A.D."/>
            <person name="Gui C."/>
            <person name="Meng S."/>
            <person name="Li G."/>
            <person name="Viehrig K."/>
            <person name="Ye F."/>
            <person name="Su P."/>
            <person name="Kiefer A.F."/>
            <person name="Nichols A."/>
            <person name="Cepeda A.J."/>
            <person name="Yan W."/>
            <person name="Fan B."/>
            <person name="Jiang Y."/>
            <person name="Adhikari A."/>
            <person name="Zheng C.-J."/>
            <person name="Schuster L."/>
            <person name="Cowan T.M."/>
            <person name="Smanski M.J."/>
            <person name="Chevrette M.G."/>
            <person name="De Carvalho L.P.S."/>
            <person name="Shen B."/>
        </authorList>
    </citation>
    <scope>NUCLEOTIDE SEQUENCE [LARGE SCALE GENOMIC DNA]</scope>
    <source>
        <strain evidence="8 9">NPDC048946</strain>
    </source>
</reference>
<evidence type="ECO:0000256" key="4">
    <source>
        <dbReference type="PIRNR" id="PIRNR002756"/>
    </source>
</evidence>
<evidence type="ECO:0000256" key="6">
    <source>
        <dbReference type="SAM" id="SignalP"/>
    </source>
</evidence>
<comment type="similarity">
    <text evidence="1 4">Belongs to the PstS family.</text>
</comment>
<feature type="domain" description="PBP" evidence="7">
    <location>
        <begin position="57"/>
        <end position="353"/>
    </location>
</feature>
<dbReference type="RefSeq" id="WP_358352059.1">
    <property type="nucleotide sequence ID" value="NZ_JBEZFP010000019.1"/>
</dbReference>
<comment type="caution">
    <text evidence="8">The sequence shown here is derived from an EMBL/GenBank/DDBJ whole genome shotgun (WGS) entry which is preliminary data.</text>
</comment>
<keyword evidence="3 4" id="KW-0592">Phosphate transport</keyword>
<keyword evidence="6" id="KW-0732">Signal</keyword>
<feature type="signal peptide" evidence="6">
    <location>
        <begin position="1"/>
        <end position="29"/>
    </location>
</feature>
<accession>A0ABV3DEN3</accession>
<evidence type="ECO:0000313" key="8">
    <source>
        <dbReference type="EMBL" id="MEU8133872.1"/>
    </source>
</evidence>
<evidence type="ECO:0000256" key="5">
    <source>
        <dbReference type="SAM" id="MobiDB-lite"/>
    </source>
</evidence>
<keyword evidence="9" id="KW-1185">Reference proteome</keyword>
<dbReference type="CDD" id="cd13565">
    <property type="entry name" value="PBP2_PstS"/>
    <property type="match status" value="1"/>
</dbReference>
<evidence type="ECO:0000313" key="9">
    <source>
        <dbReference type="Proteomes" id="UP001551482"/>
    </source>
</evidence>
<dbReference type="PIRSF" id="PIRSF002756">
    <property type="entry name" value="PstS"/>
    <property type="match status" value="1"/>
</dbReference>
<dbReference type="Proteomes" id="UP001551482">
    <property type="component" value="Unassembled WGS sequence"/>
</dbReference>
<evidence type="ECO:0000259" key="7">
    <source>
        <dbReference type="Pfam" id="PF12849"/>
    </source>
</evidence>
<dbReference type="PANTHER" id="PTHR42996">
    <property type="entry name" value="PHOSPHATE-BINDING PROTEIN PSTS"/>
    <property type="match status" value="1"/>
</dbReference>
<dbReference type="PANTHER" id="PTHR42996:SF1">
    <property type="entry name" value="PHOSPHATE-BINDING PROTEIN PSTS"/>
    <property type="match status" value="1"/>
</dbReference>
<proteinExistence type="inferred from homology"/>
<evidence type="ECO:0000256" key="3">
    <source>
        <dbReference type="ARBA" id="ARBA00022592"/>
    </source>
</evidence>
<dbReference type="PROSITE" id="PS51257">
    <property type="entry name" value="PROKAR_LIPOPROTEIN"/>
    <property type="match status" value="1"/>
</dbReference>
<evidence type="ECO:0000256" key="2">
    <source>
        <dbReference type="ARBA" id="ARBA00022448"/>
    </source>
</evidence>
<keyword evidence="2 4" id="KW-0813">Transport</keyword>
<sequence length="382" mass="38777">MTTRPRLARRGTAFAAIAVAGALTLTACGSDDNDTADKPSANGTTGAGSSSAPAANLTCGSGTLAGAGSSAQKNAIDEWVKRYQQKCSGTTVDYQSSGSGAGRQSFFDKQIAFAGSDSALKEEEVAKGAAACGGTPAINLPMVTGPIAVAYNLPGVKDLVLDAKTIAGIFSGKITKWDAAEIKALNPSAQLPSSAIQTVHRSDKSGTTENFTKYLKAAAPADWTAEPSQDWPTQDGQSAKGSEGVATVVKGASGAIGYMEVSFAENNGLGIAAINTGASAPVKLTPEAAGKAVSAAKVEGQGNDLKLKLDYATKAEGAYPIILVTYEIVCEKGNAADKLPLVKSFLTYTASEEGQAILADNGYAPLPAEIATKVRTAVASLS</sequence>
<dbReference type="InterPro" id="IPR024370">
    <property type="entry name" value="PBP_domain"/>
</dbReference>
<feature type="region of interest" description="Disordered" evidence="5">
    <location>
        <begin position="222"/>
        <end position="243"/>
    </location>
</feature>
<name>A0ABV3DEN3_9ACTN</name>
<dbReference type="EMBL" id="JBEZFP010000019">
    <property type="protein sequence ID" value="MEU8133872.1"/>
    <property type="molecule type" value="Genomic_DNA"/>
</dbReference>
<dbReference type="InterPro" id="IPR005673">
    <property type="entry name" value="ABC_phos-bd_PstS"/>
</dbReference>
<dbReference type="Pfam" id="PF12849">
    <property type="entry name" value="PBP_like_2"/>
    <property type="match status" value="1"/>
</dbReference>
<feature type="chain" id="PRO_5045611307" description="Phosphate-binding protein" evidence="6">
    <location>
        <begin position="30"/>
        <end position="382"/>
    </location>
</feature>
<dbReference type="InterPro" id="IPR050962">
    <property type="entry name" value="Phosphate-bind_PstS"/>
</dbReference>
<organism evidence="8 9">
    <name type="scientific">Streptodolium elevatio</name>
    <dbReference type="NCBI Taxonomy" id="3157996"/>
    <lineage>
        <taxon>Bacteria</taxon>
        <taxon>Bacillati</taxon>
        <taxon>Actinomycetota</taxon>
        <taxon>Actinomycetes</taxon>
        <taxon>Kitasatosporales</taxon>
        <taxon>Streptomycetaceae</taxon>
        <taxon>Streptodolium</taxon>
    </lineage>
</organism>
<evidence type="ECO:0000256" key="1">
    <source>
        <dbReference type="ARBA" id="ARBA00008725"/>
    </source>
</evidence>
<feature type="compositionally biased region" description="Polar residues" evidence="5">
    <location>
        <begin position="226"/>
        <end position="240"/>
    </location>
</feature>
<dbReference type="NCBIfam" id="TIGR00975">
    <property type="entry name" value="3a0107s03"/>
    <property type="match status" value="1"/>
</dbReference>
<dbReference type="SUPFAM" id="SSF53850">
    <property type="entry name" value="Periplasmic binding protein-like II"/>
    <property type="match status" value="1"/>
</dbReference>
<gene>
    <name evidence="8" type="primary">pstS</name>
    <name evidence="8" type="ORF">AB0C36_10215</name>
</gene>
<dbReference type="Gene3D" id="3.40.190.10">
    <property type="entry name" value="Periplasmic binding protein-like II"/>
    <property type="match status" value="2"/>
</dbReference>